<dbReference type="Gene3D" id="3.40.50.150">
    <property type="entry name" value="Vaccinia Virus protein VP39"/>
    <property type="match status" value="1"/>
</dbReference>
<dbReference type="GO" id="GO:0003838">
    <property type="term" value="F:sterol 24-C-methyltransferase activity"/>
    <property type="evidence" value="ECO:0007669"/>
    <property type="project" value="TreeGrafter"/>
</dbReference>
<dbReference type="Proteomes" id="UP001201020">
    <property type="component" value="Chromosome"/>
</dbReference>
<name>A0A9Y1BLP8_9ARCH</name>
<dbReference type="AlphaFoldDB" id="A0A9Y1BLP8"/>
<dbReference type="EMBL" id="CP084166">
    <property type="protein sequence ID" value="UJG41313.1"/>
    <property type="molecule type" value="Genomic_DNA"/>
</dbReference>
<reference evidence="3" key="1">
    <citation type="journal article" date="2022" name="Nat. Microbiol.">
        <title>Unique mobile elements and scalable gene flow at the prokaryote-eukaryote boundary revealed by circularized Asgard archaea genomes.</title>
        <authorList>
            <person name="Wu F."/>
            <person name="Speth D.R."/>
            <person name="Philosof A."/>
            <person name="Cremiere A."/>
            <person name="Narayanan A."/>
            <person name="Barco R.A."/>
            <person name="Connon S.A."/>
            <person name="Amend J.P."/>
            <person name="Antoshechkin I.A."/>
            <person name="Orphan V.J."/>
        </authorList>
    </citation>
    <scope>NUCLEOTIDE SEQUENCE</scope>
    <source>
        <strain evidence="3">PM71</strain>
    </source>
</reference>
<evidence type="ECO:0000256" key="1">
    <source>
        <dbReference type="ARBA" id="ARBA00022679"/>
    </source>
</evidence>
<protein>
    <submittedName>
        <fullName evidence="3">Methyltransferase domain-containing protein</fullName>
    </submittedName>
</protein>
<dbReference type="InterPro" id="IPR013216">
    <property type="entry name" value="Methyltransf_11"/>
</dbReference>
<dbReference type="InterPro" id="IPR050447">
    <property type="entry name" value="Erg6_SMT_methyltransf"/>
</dbReference>
<evidence type="ECO:0000313" key="3">
    <source>
        <dbReference type="EMBL" id="UJG41313.1"/>
    </source>
</evidence>
<dbReference type="Pfam" id="PF08241">
    <property type="entry name" value="Methyltransf_11"/>
    <property type="match status" value="1"/>
</dbReference>
<dbReference type="SUPFAM" id="SSF53335">
    <property type="entry name" value="S-adenosyl-L-methionine-dependent methyltransferases"/>
    <property type="match status" value="1"/>
</dbReference>
<dbReference type="InterPro" id="IPR029063">
    <property type="entry name" value="SAM-dependent_MTases_sf"/>
</dbReference>
<keyword evidence="1" id="KW-0808">Transferase</keyword>
<dbReference type="GO" id="GO:0032259">
    <property type="term" value="P:methylation"/>
    <property type="evidence" value="ECO:0007669"/>
    <property type="project" value="UniProtKB-KW"/>
</dbReference>
<accession>A0A9Y1BLP8</accession>
<dbReference type="GO" id="GO:0016126">
    <property type="term" value="P:sterol biosynthetic process"/>
    <property type="evidence" value="ECO:0007669"/>
    <property type="project" value="TreeGrafter"/>
</dbReference>
<feature type="domain" description="Methyltransferase type 11" evidence="2">
    <location>
        <begin position="43"/>
        <end position="134"/>
    </location>
</feature>
<organism evidence="3">
    <name type="scientific">Candidatus Heimdallarchaeum aukensis</name>
    <dbReference type="NCBI Taxonomy" id="2876573"/>
    <lineage>
        <taxon>Archaea</taxon>
        <taxon>Promethearchaeati</taxon>
        <taxon>Candidatus Heimdallarchaeota</taxon>
        <taxon>Candidatus Heimdallarchaeia (ex Rinke et al. 2021) (nom. nud.)</taxon>
        <taxon>Candidatus Heimdallarchaeales</taxon>
        <taxon>Candidatus Heimdallarchaeaceae</taxon>
        <taxon>Candidatus Heimdallarchaeum</taxon>
    </lineage>
</organism>
<sequence length="260" mass="29973">MGKAEKDYIDRLDAQYKRQSVWTKDYRNKIYRQIGIKGARRILEVGCGTGAITKEIREKSSAQITAIDRDHLVIATAQENITEVEFYRMSVEEMSFRDETFDIVLCNYFFMWLNKPFKSLMEMVRVCKTGGYIVALAEPDYGGWIEHPDFGLGKKHIEGIKKQGADPFIGRKLLSLFESGGLETTLSVVANVWGKERLLEQIKNEWKLVLETEQINDEEYQEIITKEVKTIEDNMRMIFLPIFSAIGKKIKCVQKPSTPP</sequence>
<dbReference type="CDD" id="cd02440">
    <property type="entry name" value="AdoMet_MTases"/>
    <property type="match status" value="1"/>
</dbReference>
<keyword evidence="3" id="KW-0489">Methyltransferase</keyword>
<dbReference type="PANTHER" id="PTHR44068">
    <property type="entry name" value="ZGC:194242"/>
    <property type="match status" value="1"/>
</dbReference>
<proteinExistence type="predicted"/>
<dbReference type="PANTHER" id="PTHR44068:SF1">
    <property type="entry name" value="HYPOTHETICAL LOC100005854"/>
    <property type="match status" value="1"/>
</dbReference>
<gene>
    <name evidence="3" type="ORF">K9W45_02360</name>
</gene>
<evidence type="ECO:0000259" key="2">
    <source>
        <dbReference type="Pfam" id="PF08241"/>
    </source>
</evidence>